<dbReference type="Gene3D" id="1.20.120.520">
    <property type="entry name" value="nmb1532 protein domain like"/>
    <property type="match status" value="1"/>
</dbReference>
<dbReference type="Pfam" id="PF01814">
    <property type="entry name" value="Hemerythrin"/>
    <property type="match status" value="1"/>
</dbReference>
<organism evidence="2 3">
    <name type="scientific">Cohnella boryungensis</name>
    <dbReference type="NCBI Taxonomy" id="768479"/>
    <lineage>
        <taxon>Bacteria</taxon>
        <taxon>Bacillati</taxon>
        <taxon>Bacillota</taxon>
        <taxon>Bacilli</taxon>
        <taxon>Bacillales</taxon>
        <taxon>Paenibacillaceae</taxon>
        <taxon>Cohnella</taxon>
    </lineage>
</organism>
<accession>A0ABV8SIP2</accession>
<dbReference type="InterPro" id="IPR012312">
    <property type="entry name" value="Hemerythrin-like"/>
</dbReference>
<sequence>MPQQVTSPLFELYLRYDQWKEEHDDLHDRLRELCNLMRWNPGNFDYPFWGTHHRNVHDKFVAFMEDWQKHLAQEQEIIYPIARAAICGGRMGPAAVLEQEDAIAKQFYDAYLQAVEKVDSPEDCLSLLLQVLMIIAEHFRVEDETLVPAVERLMDEIEYIGS</sequence>
<evidence type="ECO:0000259" key="1">
    <source>
        <dbReference type="Pfam" id="PF01814"/>
    </source>
</evidence>
<keyword evidence="3" id="KW-1185">Reference proteome</keyword>
<evidence type="ECO:0000313" key="3">
    <source>
        <dbReference type="Proteomes" id="UP001595755"/>
    </source>
</evidence>
<protein>
    <submittedName>
        <fullName evidence="2">Hemerythrin domain-containing protein</fullName>
    </submittedName>
</protein>
<reference evidence="3" key="1">
    <citation type="journal article" date="2019" name="Int. J. Syst. Evol. Microbiol.">
        <title>The Global Catalogue of Microorganisms (GCM) 10K type strain sequencing project: providing services to taxonomists for standard genome sequencing and annotation.</title>
        <authorList>
            <consortium name="The Broad Institute Genomics Platform"/>
            <consortium name="The Broad Institute Genome Sequencing Center for Infectious Disease"/>
            <person name="Wu L."/>
            <person name="Ma J."/>
        </authorList>
    </citation>
    <scope>NUCLEOTIDE SEQUENCE [LARGE SCALE GENOMIC DNA]</scope>
    <source>
        <strain evidence="3">CGMCC 4.1641</strain>
    </source>
</reference>
<dbReference type="Proteomes" id="UP001595755">
    <property type="component" value="Unassembled WGS sequence"/>
</dbReference>
<feature type="domain" description="Hemerythrin-like" evidence="1">
    <location>
        <begin position="16"/>
        <end position="149"/>
    </location>
</feature>
<comment type="caution">
    <text evidence="2">The sequence shown here is derived from an EMBL/GenBank/DDBJ whole genome shotgun (WGS) entry which is preliminary data.</text>
</comment>
<dbReference type="EMBL" id="JBHSED010000074">
    <property type="protein sequence ID" value="MFC4307191.1"/>
    <property type="molecule type" value="Genomic_DNA"/>
</dbReference>
<evidence type="ECO:0000313" key="2">
    <source>
        <dbReference type="EMBL" id="MFC4307191.1"/>
    </source>
</evidence>
<gene>
    <name evidence="2" type="ORF">ACFO1S_27585</name>
</gene>
<name>A0ABV8SIP2_9BACL</name>
<dbReference type="RefSeq" id="WP_204602938.1">
    <property type="nucleotide sequence ID" value="NZ_JBHSED010000074.1"/>
</dbReference>
<proteinExistence type="predicted"/>